<evidence type="ECO:0000256" key="1">
    <source>
        <dbReference type="ARBA" id="ARBA00022679"/>
    </source>
</evidence>
<dbReference type="SMART" id="SM00563">
    <property type="entry name" value="PlsC"/>
    <property type="match status" value="1"/>
</dbReference>
<dbReference type="GO" id="GO:0016746">
    <property type="term" value="F:acyltransferase activity"/>
    <property type="evidence" value="ECO:0007669"/>
    <property type="project" value="UniProtKB-KW"/>
</dbReference>
<dbReference type="Proteomes" id="UP001575652">
    <property type="component" value="Unassembled WGS sequence"/>
</dbReference>
<evidence type="ECO:0000313" key="6">
    <source>
        <dbReference type="Proteomes" id="UP001575652"/>
    </source>
</evidence>
<evidence type="ECO:0000259" key="4">
    <source>
        <dbReference type="SMART" id="SM00563"/>
    </source>
</evidence>
<organism evidence="5 6">
    <name type="scientific">Arthrobacter halodurans</name>
    <dbReference type="NCBI Taxonomy" id="516699"/>
    <lineage>
        <taxon>Bacteria</taxon>
        <taxon>Bacillati</taxon>
        <taxon>Actinomycetota</taxon>
        <taxon>Actinomycetes</taxon>
        <taxon>Micrococcales</taxon>
        <taxon>Micrococcaceae</taxon>
        <taxon>Arthrobacter</taxon>
    </lineage>
</organism>
<reference evidence="5 6" key="1">
    <citation type="submission" date="2024-09" db="EMBL/GenBank/DDBJ databases">
        <authorList>
            <person name="Salinas-Garcia M.A."/>
            <person name="Prieme A."/>
        </authorList>
    </citation>
    <scope>NUCLEOTIDE SEQUENCE [LARGE SCALE GENOMIC DNA]</scope>
    <source>
        <strain evidence="5 6">DSM 21081</strain>
    </source>
</reference>
<evidence type="ECO:0000256" key="2">
    <source>
        <dbReference type="ARBA" id="ARBA00023315"/>
    </source>
</evidence>
<accession>A0ABV4ULZ9</accession>
<comment type="caution">
    <text evidence="5">The sequence shown here is derived from an EMBL/GenBank/DDBJ whole genome shotgun (WGS) entry which is preliminary data.</text>
</comment>
<dbReference type="Pfam" id="PF01553">
    <property type="entry name" value="Acyltransferase"/>
    <property type="match status" value="1"/>
</dbReference>
<dbReference type="PANTHER" id="PTHR10434">
    <property type="entry name" value="1-ACYL-SN-GLYCEROL-3-PHOSPHATE ACYLTRANSFERASE"/>
    <property type="match status" value="1"/>
</dbReference>
<protein>
    <submittedName>
        <fullName evidence="5">Lysophospholipid acyltransferase family protein</fullName>
    </submittedName>
</protein>
<dbReference type="SUPFAM" id="SSF69593">
    <property type="entry name" value="Glycerol-3-phosphate (1)-acyltransferase"/>
    <property type="match status" value="1"/>
</dbReference>
<name>A0ABV4ULZ9_9MICC</name>
<feature type="region of interest" description="Disordered" evidence="3">
    <location>
        <begin position="216"/>
        <end position="253"/>
    </location>
</feature>
<dbReference type="RefSeq" id="WP_373970306.1">
    <property type="nucleotide sequence ID" value="NZ_JBHDLJ010000001.1"/>
</dbReference>
<dbReference type="EMBL" id="JBHDLJ010000001">
    <property type="protein sequence ID" value="MFB0833138.1"/>
    <property type="molecule type" value="Genomic_DNA"/>
</dbReference>
<evidence type="ECO:0000313" key="5">
    <source>
        <dbReference type="EMBL" id="MFB0833138.1"/>
    </source>
</evidence>
<proteinExistence type="predicted"/>
<dbReference type="CDD" id="cd07989">
    <property type="entry name" value="LPLAT_AGPAT-like"/>
    <property type="match status" value="1"/>
</dbReference>
<feature type="domain" description="Phospholipid/glycerol acyltransferase" evidence="4">
    <location>
        <begin position="41"/>
        <end position="159"/>
    </location>
</feature>
<dbReference type="InterPro" id="IPR002123">
    <property type="entry name" value="Plipid/glycerol_acylTrfase"/>
</dbReference>
<feature type="compositionally biased region" description="Basic and acidic residues" evidence="3">
    <location>
        <begin position="241"/>
        <end position="253"/>
    </location>
</feature>
<dbReference type="PANTHER" id="PTHR10434:SF55">
    <property type="entry name" value="POSSIBLE ACYLTRANSFERASE"/>
    <property type="match status" value="1"/>
</dbReference>
<sequence length="253" mass="27381">MSETRGARMIFAGLSVIVRPGMNLLMGKKWERFETLPAGGFIACPNHVTEIDPLVVGHVLYNHGHLPRYMAKGSLFQVPGLGAILRASRQIPVERSSAGASRSLQLARELIAEGGAVIVYPEGTLTRDPDQWPMRGRTGAARLALQTGAPVVPIAHWGAQEVFPRYGKGFKIFPRKTVRVRACDPVDLSDLADKPMTRTVLDEATARIMASLTAGVAELRGETPPPAPWDPAEHGQPLTGRDVERGSGPGDRR</sequence>
<keyword evidence="2 5" id="KW-0012">Acyltransferase</keyword>
<keyword evidence="6" id="KW-1185">Reference proteome</keyword>
<keyword evidence="1" id="KW-0808">Transferase</keyword>
<evidence type="ECO:0000256" key="3">
    <source>
        <dbReference type="SAM" id="MobiDB-lite"/>
    </source>
</evidence>
<gene>
    <name evidence="5" type="ORF">ACETWP_00910</name>
</gene>